<dbReference type="PANTHER" id="PTHR34301">
    <property type="entry name" value="DNA-BINDING PROTEIN-RELATED"/>
    <property type="match status" value="1"/>
</dbReference>
<comment type="caution">
    <text evidence="1">The sequence shown here is derived from an EMBL/GenBank/DDBJ whole genome shotgun (WGS) entry which is preliminary data.</text>
</comment>
<protein>
    <recommendedName>
        <fullName evidence="3">ATP-binding protein</fullName>
    </recommendedName>
</protein>
<dbReference type="EMBL" id="NOUV01000020">
    <property type="protein sequence ID" value="PDX85602.1"/>
    <property type="molecule type" value="Genomic_DNA"/>
</dbReference>
<dbReference type="Gene3D" id="3.40.50.300">
    <property type="entry name" value="P-loop containing nucleotide triphosphate hydrolases"/>
    <property type="match status" value="1"/>
</dbReference>
<dbReference type="Pfam" id="PF14516">
    <property type="entry name" value="AAA_35"/>
    <property type="match status" value="1"/>
</dbReference>
<dbReference type="InterPro" id="IPR027417">
    <property type="entry name" value="P-loop_NTPase"/>
</dbReference>
<evidence type="ECO:0008006" key="3">
    <source>
        <dbReference type="Google" id="ProtNLM"/>
    </source>
</evidence>
<dbReference type="PANTHER" id="PTHR34301:SF8">
    <property type="entry name" value="ATPASE DOMAIN-CONTAINING PROTEIN"/>
    <property type="match status" value="1"/>
</dbReference>
<organism evidence="1 2">
    <name type="scientific">Faecalibacterium prausnitzii</name>
    <dbReference type="NCBI Taxonomy" id="853"/>
    <lineage>
        <taxon>Bacteria</taxon>
        <taxon>Bacillati</taxon>
        <taxon>Bacillota</taxon>
        <taxon>Clostridia</taxon>
        <taxon>Eubacteriales</taxon>
        <taxon>Oscillospiraceae</taxon>
        <taxon>Faecalibacterium</taxon>
    </lineage>
</organism>
<evidence type="ECO:0000313" key="2">
    <source>
        <dbReference type="Proteomes" id="UP000220904"/>
    </source>
</evidence>
<gene>
    <name evidence="1" type="ORF">CHR60_14110</name>
</gene>
<accession>A0A2A7B2T4</accession>
<dbReference type="AlphaFoldDB" id="A0A2A7B2T4"/>
<sequence length="668" mass="78139">MKMANLLNAHVVAGIHQSARNQVDCFIKSEKEIVNQWSAEWYITRAGNISVLGSEYQYIFAKPTESYEEALGISRELVVVFSTYSNFEARSLEAYDAICEGIQDARIERTCYVMISKCPHIKEQINSFLSNQECQVVIPFSFEEFKQNKSDSYFIRNRFRESFKSRDLFDYSDPLKKDFYFFGRNEIVVDIIDKHHENLNTGLFGLRKTGKTSIIYDVIRKIDKDDALGVLVDCQNTSFNMRRWNRALYFVVSQVCKKTNIAEPEEDKFTEENAGRLFVEQLTKIHRTTQKSILLLFDEIENITFGKSAVEHWRDGFDFVYFWQSIRSAYQNSPSGVFTFCILGTNAKCVEEPLIRGADNPIFNIFQPKYIPGFSVQQTREMVRKLGRLMGIKFDETIYSKLTEDYGGHPFLVRRVCSMIAQNYPNRPVTIDRIKYQAIRDKFNRESDYFKMLLEVLKQFYDIEYEMLETLAVGNTDDFKMFAQEDYGFVKHLIGYGLIQEVDGEYDFQIDAIKQYLQRTTNKSLLNMSTADKWKELCSTRGELEQRLRTMVRKILKIAFRNEAGAKEEVLRKASLTKPKYKTMSYADLFDSRKSEIYLKNLKDLINANWEYFADYFKNQEYFISAMDVINCEGRFDAHATVPTGEEMEIIRGSINYILKGINKYEEE</sequence>
<reference evidence="1 2" key="1">
    <citation type="journal article" date="2017" name="Front. Microbiol.">
        <title>New Insights into the Diversity of the Genus Faecalibacterium.</title>
        <authorList>
            <person name="Benevides L."/>
            <person name="Burman S."/>
            <person name="Martin R."/>
            <person name="Robert V."/>
            <person name="Thomas M."/>
            <person name="Miquel S."/>
            <person name="Chain F."/>
            <person name="Sokol H."/>
            <person name="Bermudez-Humaran L.G."/>
            <person name="Morrison M."/>
            <person name="Langella P."/>
            <person name="Azevedo V.A."/>
            <person name="Chatel J.M."/>
            <person name="Soares S."/>
        </authorList>
    </citation>
    <scope>NUCLEOTIDE SEQUENCE [LARGE SCALE GENOMIC DNA]</scope>
    <source>
        <strain evidence="1 2">AHMP21</strain>
    </source>
</reference>
<dbReference type="Proteomes" id="UP000220904">
    <property type="component" value="Unassembled WGS sequence"/>
</dbReference>
<name>A0A2A7B2T4_9FIRM</name>
<proteinExistence type="predicted"/>
<evidence type="ECO:0000313" key="1">
    <source>
        <dbReference type="EMBL" id="PDX85602.1"/>
    </source>
</evidence>
<dbReference type="SUPFAM" id="SSF52540">
    <property type="entry name" value="P-loop containing nucleoside triphosphate hydrolases"/>
    <property type="match status" value="1"/>
</dbReference>